<evidence type="ECO:0000313" key="2">
    <source>
        <dbReference type="EMBL" id="GAA1107803.1"/>
    </source>
</evidence>
<proteinExistence type="predicted"/>
<feature type="compositionally biased region" description="Basic and acidic residues" evidence="1">
    <location>
        <begin position="59"/>
        <end position="68"/>
    </location>
</feature>
<keyword evidence="3" id="KW-1185">Reference proteome</keyword>
<dbReference type="Proteomes" id="UP001499987">
    <property type="component" value="Unassembled WGS sequence"/>
</dbReference>
<dbReference type="RefSeq" id="WP_344626579.1">
    <property type="nucleotide sequence ID" value="NZ_BAAALD010000071.1"/>
</dbReference>
<evidence type="ECO:0000313" key="3">
    <source>
        <dbReference type="Proteomes" id="UP001499987"/>
    </source>
</evidence>
<accession>A0ABN1U0G1</accession>
<gene>
    <name evidence="2" type="ORF">GCM10009663_57100</name>
</gene>
<feature type="region of interest" description="Disordered" evidence="1">
    <location>
        <begin position="38"/>
        <end position="73"/>
    </location>
</feature>
<name>A0ABN1U0G1_9ACTN</name>
<sequence length="141" mass="15497">MTETSHWKQEKVHWKSLTRVAVADVMIAFTALGGGDGRPVQSNPLLRLPPAATMSSDTRSPKEMEAERLGGASQEVLTEKLPSPGDTDRILKSLRRAPEIIAHLTENLSDLADNDGIYKVITAGKRAHEIDDDRAEQEHFG</sequence>
<dbReference type="EMBL" id="BAAALD010000071">
    <property type="protein sequence ID" value="GAA1107803.1"/>
    <property type="molecule type" value="Genomic_DNA"/>
</dbReference>
<reference evidence="2 3" key="1">
    <citation type="journal article" date="2019" name="Int. J. Syst. Evol. Microbiol.">
        <title>The Global Catalogue of Microorganisms (GCM) 10K type strain sequencing project: providing services to taxonomists for standard genome sequencing and annotation.</title>
        <authorList>
            <consortium name="The Broad Institute Genomics Platform"/>
            <consortium name="The Broad Institute Genome Sequencing Center for Infectious Disease"/>
            <person name="Wu L."/>
            <person name="Ma J."/>
        </authorList>
    </citation>
    <scope>NUCLEOTIDE SEQUENCE [LARGE SCALE GENOMIC DNA]</scope>
    <source>
        <strain evidence="2 3">JCM 13002</strain>
    </source>
</reference>
<comment type="caution">
    <text evidence="2">The sequence shown here is derived from an EMBL/GenBank/DDBJ whole genome shotgun (WGS) entry which is preliminary data.</text>
</comment>
<organism evidence="2 3">
    <name type="scientific">Kitasatospora arboriphila</name>
    <dbReference type="NCBI Taxonomy" id="258052"/>
    <lineage>
        <taxon>Bacteria</taxon>
        <taxon>Bacillati</taxon>
        <taxon>Actinomycetota</taxon>
        <taxon>Actinomycetes</taxon>
        <taxon>Kitasatosporales</taxon>
        <taxon>Streptomycetaceae</taxon>
        <taxon>Kitasatospora</taxon>
    </lineage>
</organism>
<evidence type="ECO:0000256" key="1">
    <source>
        <dbReference type="SAM" id="MobiDB-lite"/>
    </source>
</evidence>
<protein>
    <submittedName>
        <fullName evidence="2">Uncharacterized protein</fullName>
    </submittedName>
</protein>